<dbReference type="InterPro" id="IPR036249">
    <property type="entry name" value="Thioredoxin-like_sf"/>
</dbReference>
<dbReference type="InterPro" id="IPR040079">
    <property type="entry name" value="Glutathione_S-Trfase"/>
</dbReference>
<protein>
    <recommendedName>
        <fullName evidence="4">GST N-terminal domain-containing protein</fullName>
    </recommendedName>
</protein>
<proteinExistence type="predicted"/>
<accession>A0A0H5RSE3</accession>
<dbReference type="InterPro" id="IPR004046">
    <property type="entry name" value="GST_C"/>
</dbReference>
<feature type="domain" description="GST C-terminal" evidence="2">
    <location>
        <begin position="85"/>
        <end position="209"/>
    </location>
</feature>
<dbReference type="GO" id="GO:0006749">
    <property type="term" value="P:glutathione metabolic process"/>
    <property type="evidence" value="ECO:0007669"/>
    <property type="project" value="TreeGrafter"/>
</dbReference>
<dbReference type="SUPFAM" id="SSF52833">
    <property type="entry name" value="Thioredoxin-like"/>
    <property type="match status" value="1"/>
</dbReference>
<dbReference type="InterPro" id="IPR004045">
    <property type="entry name" value="Glutathione_S-Trfase_N"/>
</dbReference>
<reference evidence="3" key="1">
    <citation type="submission" date="2015-04" db="EMBL/GenBank/DDBJ databases">
        <title>The genome sequence of the plant pathogenic Rhizarian Plasmodiophora brassicae reveals insights in its biotrophic life cycle and the origin of chitin synthesis.</title>
        <authorList>
            <person name="Schwelm A."/>
            <person name="Fogelqvist J."/>
            <person name="Knaust A."/>
            <person name="Julke S."/>
            <person name="Lilja T."/>
            <person name="Dhandapani V."/>
            <person name="Bonilla-Rosso G."/>
            <person name="Karlsson M."/>
            <person name="Shevchenko A."/>
            <person name="Choi S.R."/>
            <person name="Kim H.G."/>
            <person name="Park J.Y."/>
            <person name="Lim Y.P."/>
            <person name="Ludwig-Muller J."/>
            <person name="Dixelius C."/>
        </authorList>
    </citation>
    <scope>NUCLEOTIDE SEQUENCE</scope>
    <source>
        <tissue evidence="3">Potato root galls</tissue>
    </source>
</reference>
<dbReference type="Gene3D" id="1.20.1050.10">
    <property type="match status" value="1"/>
</dbReference>
<dbReference type="PANTHER" id="PTHR11571">
    <property type="entry name" value="GLUTATHIONE S-TRANSFERASE"/>
    <property type="match status" value="1"/>
</dbReference>
<organism evidence="3">
    <name type="scientific">Spongospora subterranea</name>
    <dbReference type="NCBI Taxonomy" id="70186"/>
    <lineage>
        <taxon>Eukaryota</taxon>
        <taxon>Sar</taxon>
        <taxon>Rhizaria</taxon>
        <taxon>Endomyxa</taxon>
        <taxon>Phytomyxea</taxon>
        <taxon>Plasmodiophorida</taxon>
        <taxon>Plasmodiophoridae</taxon>
        <taxon>Spongospora</taxon>
    </lineage>
</organism>
<dbReference type="InterPro" id="IPR010987">
    <property type="entry name" value="Glutathione-S-Trfase_C-like"/>
</dbReference>
<name>A0A0H5RSE3_9EUKA</name>
<dbReference type="InterPro" id="IPR036282">
    <property type="entry name" value="Glutathione-S-Trfase_C_sf"/>
</dbReference>
<dbReference type="Pfam" id="PF14497">
    <property type="entry name" value="GST_C_3"/>
    <property type="match status" value="1"/>
</dbReference>
<dbReference type="PROSITE" id="PS50405">
    <property type="entry name" value="GST_CTER"/>
    <property type="match status" value="1"/>
</dbReference>
<dbReference type="CDD" id="cd03039">
    <property type="entry name" value="GST_N_Sigma_like"/>
    <property type="match status" value="1"/>
</dbReference>
<dbReference type="PANTHER" id="PTHR11571:SF252">
    <property type="entry name" value="GLUTATHIONE S-TRANSFERASE"/>
    <property type="match status" value="1"/>
</dbReference>
<evidence type="ECO:0008006" key="4">
    <source>
        <dbReference type="Google" id="ProtNLM"/>
    </source>
</evidence>
<dbReference type="SFLD" id="SFLDS00019">
    <property type="entry name" value="Glutathione_Transferase_(cytos"/>
    <property type="match status" value="1"/>
</dbReference>
<dbReference type="EMBL" id="HACM01011217">
    <property type="protein sequence ID" value="CRZ11659.1"/>
    <property type="molecule type" value="Transcribed_RNA"/>
</dbReference>
<dbReference type="PROSITE" id="PS50404">
    <property type="entry name" value="GST_NTER"/>
    <property type="match status" value="1"/>
</dbReference>
<dbReference type="Gene3D" id="3.40.30.10">
    <property type="entry name" value="Glutaredoxin"/>
    <property type="match status" value="1"/>
</dbReference>
<sequence length="209" mass="23511">MAAPASHIKLTHFDRIDRSTSIRLALTIANIPFQDERVSKEQWATMKQKMPFEQLPVMDIDGELFSETNALLHYVGAIGDLMPRDPIMALRTDQIIGGVDDIIYAIKPTIHIDDHQLKLTKRAALASDVLPVKLQALENLAGNESQDFAICKGLSIADIVLYNLLHWFKSGVLEGVPSEITETYSNLNCIYETVSKNERVIKWNEAHRT</sequence>
<evidence type="ECO:0000259" key="1">
    <source>
        <dbReference type="PROSITE" id="PS50404"/>
    </source>
</evidence>
<dbReference type="GO" id="GO:0004364">
    <property type="term" value="F:glutathione transferase activity"/>
    <property type="evidence" value="ECO:0007669"/>
    <property type="project" value="TreeGrafter"/>
</dbReference>
<evidence type="ECO:0000313" key="3">
    <source>
        <dbReference type="EMBL" id="CRZ11659.1"/>
    </source>
</evidence>
<dbReference type="SUPFAM" id="SSF47616">
    <property type="entry name" value="GST C-terminal domain-like"/>
    <property type="match status" value="1"/>
</dbReference>
<feature type="domain" description="GST N-terminal" evidence="1">
    <location>
        <begin position="6"/>
        <end position="83"/>
    </location>
</feature>
<evidence type="ECO:0000259" key="2">
    <source>
        <dbReference type="PROSITE" id="PS50405"/>
    </source>
</evidence>
<dbReference type="AlphaFoldDB" id="A0A0H5RSE3"/>
<dbReference type="InterPro" id="IPR050213">
    <property type="entry name" value="GST_superfamily"/>
</dbReference>